<feature type="transmembrane region" description="Helical" evidence="7">
    <location>
        <begin position="168"/>
        <end position="188"/>
    </location>
</feature>
<dbReference type="InterPro" id="IPR036259">
    <property type="entry name" value="MFS_trans_sf"/>
</dbReference>
<protein>
    <submittedName>
        <fullName evidence="9">MFS family permease</fullName>
    </submittedName>
</protein>
<dbReference type="InterPro" id="IPR020846">
    <property type="entry name" value="MFS_dom"/>
</dbReference>
<proteinExistence type="predicted"/>
<dbReference type="Pfam" id="PF07690">
    <property type="entry name" value="MFS_1"/>
    <property type="match status" value="1"/>
</dbReference>
<dbReference type="SUPFAM" id="SSF103473">
    <property type="entry name" value="MFS general substrate transporter"/>
    <property type="match status" value="1"/>
</dbReference>
<feature type="transmembrane region" description="Helical" evidence="7">
    <location>
        <begin position="342"/>
        <end position="363"/>
    </location>
</feature>
<dbReference type="PANTHER" id="PTHR23517:SF2">
    <property type="entry name" value="MULTIDRUG RESISTANCE PROTEIN MDTH"/>
    <property type="match status" value="1"/>
</dbReference>
<keyword evidence="6 7" id="KW-0472">Membrane</keyword>
<feature type="transmembrane region" description="Helical" evidence="7">
    <location>
        <begin position="144"/>
        <end position="162"/>
    </location>
</feature>
<dbReference type="EMBL" id="JADOUF010000001">
    <property type="protein sequence ID" value="MBG6139925.1"/>
    <property type="molecule type" value="Genomic_DNA"/>
</dbReference>
<name>A0A8J7GUT1_9ACTN</name>
<evidence type="ECO:0000256" key="7">
    <source>
        <dbReference type="SAM" id="Phobius"/>
    </source>
</evidence>
<evidence type="ECO:0000313" key="10">
    <source>
        <dbReference type="Proteomes" id="UP000622552"/>
    </source>
</evidence>
<dbReference type="RefSeq" id="WP_197006533.1">
    <property type="nucleotide sequence ID" value="NZ_BONS01000006.1"/>
</dbReference>
<accession>A0A8J7GUT1</accession>
<reference evidence="9" key="1">
    <citation type="submission" date="2020-11" db="EMBL/GenBank/DDBJ databases">
        <title>Sequencing the genomes of 1000 actinobacteria strains.</title>
        <authorList>
            <person name="Klenk H.-P."/>
        </authorList>
    </citation>
    <scope>NUCLEOTIDE SEQUENCE</scope>
    <source>
        <strain evidence="9">DSM 45356</strain>
    </source>
</reference>
<feature type="transmembrane region" description="Helical" evidence="7">
    <location>
        <begin position="247"/>
        <end position="270"/>
    </location>
</feature>
<feature type="transmembrane region" description="Helical" evidence="7">
    <location>
        <begin position="104"/>
        <end position="123"/>
    </location>
</feature>
<evidence type="ECO:0000256" key="6">
    <source>
        <dbReference type="ARBA" id="ARBA00023136"/>
    </source>
</evidence>
<evidence type="ECO:0000256" key="5">
    <source>
        <dbReference type="ARBA" id="ARBA00022989"/>
    </source>
</evidence>
<keyword evidence="5 7" id="KW-1133">Transmembrane helix</keyword>
<evidence type="ECO:0000256" key="4">
    <source>
        <dbReference type="ARBA" id="ARBA00022692"/>
    </source>
</evidence>
<evidence type="ECO:0000313" key="9">
    <source>
        <dbReference type="EMBL" id="MBG6139925.1"/>
    </source>
</evidence>
<feature type="transmembrane region" description="Helical" evidence="7">
    <location>
        <begin position="50"/>
        <end position="69"/>
    </location>
</feature>
<gene>
    <name evidence="9" type="ORF">IW245_006119</name>
</gene>
<feature type="transmembrane region" description="Helical" evidence="7">
    <location>
        <begin position="282"/>
        <end position="298"/>
    </location>
</feature>
<comment type="subcellular location">
    <subcellularLocation>
        <location evidence="1">Cell membrane</location>
        <topology evidence="1">Multi-pass membrane protein</topology>
    </subcellularLocation>
</comment>
<dbReference type="Gene3D" id="1.20.1250.20">
    <property type="entry name" value="MFS general substrate transporter like domains"/>
    <property type="match status" value="1"/>
</dbReference>
<evidence type="ECO:0000256" key="2">
    <source>
        <dbReference type="ARBA" id="ARBA00022448"/>
    </source>
</evidence>
<organism evidence="9 10">
    <name type="scientific">Longispora fulva</name>
    <dbReference type="NCBI Taxonomy" id="619741"/>
    <lineage>
        <taxon>Bacteria</taxon>
        <taxon>Bacillati</taxon>
        <taxon>Actinomycetota</taxon>
        <taxon>Actinomycetes</taxon>
        <taxon>Micromonosporales</taxon>
        <taxon>Micromonosporaceae</taxon>
        <taxon>Longispora</taxon>
    </lineage>
</organism>
<keyword evidence="2" id="KW-0813">Transport</keyword>
<dbReference type="InterPro" id="IPR011701">
    <property type="entry name" value="MFS"/>
</dbReference>
<sequence length="408" mass="43651">MRGWLQQTTGGLPKTFWYLWSGTLISRAGAFVTILLTFYLSNERHFKPTFVGLVIGMIGAGGAVGVLIGGQLADRWGRRSTLLVAQVGTAVMLVLLGLTQERWLIVVMGFVLGLVQNMSRPAFSAMMVDIVPDKDRLRAFSLNYWAINLGFSVAALLGGLVADLDYLWIFIVDAATMLLTALIVFLKVPETRPQAAARPAVAGPARPSSSPFLDPVYLGLVGLTFLSAMVFMQHLSSLPLAMARDGLSARTFGTVIALNGILIVLGQLFIPRLVRGRDRSKTLAMASLIVGVGFGLTALAHDLWLYSATVLIWTLGEMLQSPSNSTLIAELSPADARGRYQGVFSLAFSGAAFAAPLVGGFVFDEFGNAPLWIGCLVLSLLVAGLNLAAGPARNRRTAALKEPELVNA</sequence>
<feature type="transmembrane region" description="Helical" evidence="7">
    <location>
        <begin position="81"/>
        <end position="98"/>
    </location>
</feature>
<dbReference type="AlphaFoldDB" id="A0A8J7GUT1"/>
<dbReference type="CDD" id="cd17329">
    <property type="entry name" value="MFS_MdtH_MDR_like"/>
    <property type="match status" value="1"/>
</dbReference>
<evidence type="ECO:0000259" key="8">
    <source>
        <dbReference type="PROSITE" id="PS50850"/>
    </source>
</evidence>
<dbReference type="PROSITE" id="PS50850">
    <property type="entry name" value="MFS"/>
    <property type="match status" value="1"/>
</dbReference>
<feature type="transmembrane region" description="Helical" evidence="7">
    <location>
        <begin position="16"/>
        <end position="38"/>
    </location>
</feature>
<dbReference type="GO" id="GO:0005886">
    <property type="term" value="C:plasma membrane"/>
    <property type="evidence" value="ECO:0007669"/>
    <property type="project" value="UniProtKB-SubCell"/>
</dbReference>
<dbReference type="Proteomes" id="UP000622552">
    <property type="component" value="Unassembled WGS sequence"/>
</dbReference>
<keyword evidence="4 7" id="KW-0812">Transmembrane</keyword>
<dbReference type="PROSITE" id="PS00216">
    <property type="entry name" value="SUGAR_TRANSPORT_1"/>
    <property type="match status" value="1"/>
</dbReference>
<keyword evidence="10" id="KW-1185">Reference proteome</keyword>
<dbReference type="GO" id="GO:0022857">
    <property type="term" value="F:transmembrane transporter activity"/>
    <property type="evidence" value="ECO:0007669"/>
    <property type="project" value="InterPro"/>
</dbReference>
<evidence type="ECO:0000256" key="3">
    <source>
        <dbReference type="ARBA" id="ARBA00022475"/>
    </source>
</evidence>
<dbReference type="PANTHER" id="PTHR23517">
    <property type="entry name" value="RESISTANCE PROTEIN MDTM, PUTATIVE-RELATED-RELATED"/>
    <property type="match status" value="1"/>
</dbReference>
<feature type="transmembrane region" description="Helical" evidence="7">
    <location>
        <begin position="369"/>
        <end position="389"/>
    </location>
</feature>
<feature type="transmembrane region" description="Helical" evidence="7">
    <location>
        <begin position="216"/>
        <end position="235"/>
    </location>
</feature>
<dbReference type="InterPro" id="IPR005829">
    <property type="entry name" value="Sugar_transporter_CS"/>
</dbReference>
<keyword evidence="3" id="KW-1003">Cell membrane</keyword>
<feature type="domain" description="Major facilitator superfamily (MFS) profile" evidence="8">
    <location>
        <begin position="1"/>
        <end position="394"/>
    </location>
</feature>
<evidence type="ECO:0000256" key="1">
    <source>
        <dbReference type="ARBA" id="ARBA00004651"/>
    </source>
</evidence>
<comment type="caution">
    <text evidence="9">The sequence shown here is derived from an EMBL/GenBank/DDBJ whole genome shotgun (WGS) entry which is preliminary data.</text>
</comment>
<dbReference type="InterPro" id="IPR050171">
    <property type="entry name" value="MFS_Transporters"/>
</dbReference>